<dbReference type="Proteomes" id="UP000530514">
    <property type="component" value="Unassembled WGS sequence"/>
</dbReference>
<comment type="caution">
    <text evidence="1">The sequence shown here is derived from an EMBL/GenBank/DDBJ whole genome shotgun (WGS) entry which is preliminary data.</text>
</comment>
<dbReference type="AlphaFoldDB" id="A0A7W2AGY3"/>
<dbReference type="EMBL" id="JACEIP010000002">
    <property type="protein sequence ID" value="MBA4541605.1"/>
    <property type="molecule type" value="Genomic_DNA"/>
</dbReference>
<sequence>MVINDFVQKVDAKFPNRLDVKGKLYIHQSNPTGVCSSCKSGLGKNPNAMDGILSQLSKRYPNLEIVVSSEVNQGAKVTKKHFFIVKNGKQYPYKP</sequence>
<name>A0A7W2AGY3_9BACL</name>
<keyword evidence="2" id="KW-1185">Reference proteome</keyword>
<protein>
    <submittedName>
        <fullName evidence="1">Uncharacterized protein</fullName>
    </submittedName>
</protein>
<accession>A0A7W2AGY3</accession>
<reference evidence="1 2" key="1">
    <citation type="submission" date="2020-07" db="EMBL/GenBank/DDBJ databases">
        <authorList>
            <person name="Feng H."/>
        </authorList>
    </citation>
    <scope>NUCLEOTIDE SEQUENCE [LARGE SCALE GENOMIC DNA]</scope>
    <source>
        <strain evidence="2">s-11</strain>
    </source>
</reference>
<proteinExistence type="predicted"/>
<evidence type="ECO:0000313" key="2">
    <source>
        <dbReference type="Proteomes" id="UP000530514"/>
    </source>
</evidence>
<evidence type="ECO:0000313" key="1">
    <source>
        <dbReference type="EMBL" id="MBA4541605.1"/>
    </source>
</evidence>
<organism evidence="1 2">
    <name type="scientific">Thermoactinomyces daqus</name>
    <dbReference type="NCBI Taxonomy" id="1329516"/>
    <lineage>
        <taxon>Bacteria</taxon>
        <taxon>Bacillati</taxon>
        <taxon>Bacillota</taxon>
        <taxon>Bacilli</taxon>
        <taxon>Bacillales</taxon>
        <taxon>Thermoactinomycetaceae</taxon>
        <taxon>Thermoactinomyces</taxon>
    </lineage>
</organism>
<gene>
    <name evidence="1" type="ORF">H1164_01620</name>
</gene>
<dbReference type="OrthoDB" id="6636741at2"/>